<accession>A0AAJ5D6B5</accession>
<reference evidence="1 2" key="1">
    <citation type="submission" date="2018-06" db="EMBL/GenBank/DDBJ databases">
        <authorList>
            <consortium name="Pathogen Informatics"/>
            <person name="Doyle S."/>
        </authorList>
    </citation>
    <scope>NUCLEOTIDE SEQUENCE [LARGE SCALE GENOMIC DNA]</scope>
    <source>
        <strain evidence="1 2">NCTC10894</strain>
    </source>
</reference>
<dbReference type="RefSeq" id="WP_062737980.1">
    <property type="nucleotide sequence ID" value="NZ_BAAAEC010000026.1"/>
</dbReference>
<protein>
    <submittedName>
        <fullName evidence="1">Uncharacterized protein</fullName>
    </submittedName>
</protein>
<name>A0AAJ5D6B5_9RALS</name>
<comment type="caution">
    <text evidence="1">The sequence shown here is derived from an EMBL/GenBank/DDBJ whole genome shotgun (WGS) entry which is preliminary data.</text>
</comment>
<gene>
    <name evidence="1" type="ORF">NCTC10894_02657</name>
</gene>
<organism evidence="1 2">
    <name type="scientific">Ralstonia mannitolilytica</name>
    <dbReference type="NCBI Taxonomy" id="105219"/>
    <lineage>
        <taxon>Bacteria</taxon>
        <taxon>Pseudomonadati</taxon>
        <taxon>Pseudomonadota</taxon>
        <taxon>Betaproteobacteria</taxon>
        <taxon>Burkholderiales</taxon>
        <taxon>Burkholderiaceae</taxon>
        <taxon>Ralstonia</taxon>
    </lineage>
</organism>
<evidence type="ECO:0000313" key="1">
    <source>
        <dbReference type="EMBL" id="SUD98274.1"/>
    </source>
</evidence>
<proteinExistence type="predicted"/>
<dbReference type="Proteomes" id="UP000255008">
    <property type="component" value="Unassembled WGS sequence"/>
</dbReference>
<evidence type="ECO:0000313" key="2">
    <source>
        <dbReference type="Proteomes" id="UP000255008"/>
    </source>
</evidence>
<dbReference type="AlphaFoldDB" id="A0AAJ5D6B5"/>
<dbReference type="EMBL" id="UGVE01000001">
    <property type="protein sequence ID" value="SUD98274.1"/>
    <property type="molecule type" value="Genomic_DNA"/>
</dbReference>
<sequence length="113" mass="11914">MIPTLQCGRRLAAFLPGALVAGAAALLTGCVAAPYYDAYGNPVSPAVVAPVAAYPVYDPYPYYGPVVYPAPVYGSVWIGSGGCWNCRRGWGGRGWGGHGWGHGNWGHGGWHHR</sequence>